<keyword evidence="1" id="KW-0812">Transmembrane</keyword>
<dbReference type="PANTHER" id="PTHR12879">
    <property type="entry name" value="SPHINGOLIPID DELTA 4 DESATURASE/C-4 HYDROXYLASE PROTEIN DES2"/>
    <property type="match status" value="1"/>
</dbReference>
<dbReference type="GO" id="GO:0042284">
    <property type="term" value="F:sphingolipid delta-4 desaturase activity"/>
    <property type="evidence" value="ECO:0007669"/>
    <property type="project" value="TreeGrafter"/>
</dbReference>
<evidence type="ECO:0000256" key="1">
    <source>
        <dbReference type="SAM" id="Phobius"/>
    </source>
</evidence>
<keyword evidence="1" id="KW-0472">Membrane</keyword>
<accession>A0A4P2VY07</accession>
<keyword evidence="1" id="KW-1133">Transmembrane helix</keyword>
<evidence type="ECO:0000313" key="4">
    <source>
        <dbReference type="Proteomes" id="UP000291236"/>
    </source>
</evidence>
<evidence type="ECO:0000313" key="3">
    <source>
        <dbReference type="EMBL" id="BBH54555.1"/>
    </source>
</evidence>
<dbReference type="Pfam" id="PF00487">
    <property type="entry name" value="FA_desaturase"/>
    <property type="match status" value="1"/>
</dbReference>
<feature type="transmembrane region" description="Helical" evidence="1">
    <location>
        <begin position="169"/>
        <end position="190"/>
    </location>
</feature>
<evidence type="ECO:0000259" key="2">
    <source>
        <dbReference type="Pfam" id="PF00487"/>
    </source>
</evidence>
<feature type="domain" description="Fatty acid desaturase" evidence="2">
    <location>
        <begin position="52"/>
        <end position="275"/>
    </location>
</feature>
<gene>
    <name evidence="3" type="ORF">JCM31447_30260</name>
</gene>
<dbReference type="AlphaFoldDB" id="A0A4P2VY07"/>
<dbReference type="InterPro" id="IPR005804">
    <property type="entry name" value="FA_desaturase_dom"/>
</dbReference>
<protein>
    <submittedName>
        <fullName evidence="3">Omega-3 fatty acid desaturase</fullName>
    </submittedName>
</protein>
<dbReference type="GO" id="GO:0046513">
    <property type="term" value="P:ceramide biosynthetic process"/>
    <property type="evidence" value="ECO:0007669"/>
    <property type="project" value="TreeGrafter"/>
</dbReference>
<name>A0A4P2VY07_FLUSA</name>
<keyword evidence="4" id="KW-1185">Reference proteome</keyword>
<sequence>MKSDFLYKINEDFYQTLIKRIPILSSIRIILIIFVYTAIGYTSYVLGNSGLLLTPILSFILAGFVNAGHDCVHLGQFKSSKMNRIFGIFWSTPLLINFSRYKYQHLIHHQKTSFDGDTEPSFEFRSFKQYLFEFIGIHYWYAVLRGIYRINRNLFPESVQLNRNKIFDVKIDNAIIEVFILITFCITYKFPIIMLHFYWIPLLFYPGILFVFSLPEHYKCEKFSKDIRTNTRSVSSNFLVRFFMWNANYHSEHHAFPRIPANNLGKLENVIPKNYFNTDTSYIYFHYKVILELVNKKKNKCEI</sequence>
<dbReference type="KEGG" id="sbf:JCM31447_30260"/>
<dbReference type="OrthoDB" id="9792534at2"/>
<dbReference type="EMBL" id="AP019368">
    <property type="protein sequence ID" value="BBH54555.1"/>
    <property type="molecule type" value="Genomic_DNA"/>
</dbReference>
<proteinExistence type="predicted"/>
<dbReference type="RefSeq" id="WP_130612516.1">
    <property type="nucleotide sequence ID" value="NZ_AP019368.1"/>
</dbReference>
<organism evidence="3 4">
    <name type="scientific">Fluviispira sanaruensis</name>
    <dbReference type="NCBI Taxonomy" id="2493639"/>
    <lineage>
        <taxon>Bacteria</taxon>
        <taxon>Pseudomonadati</taxon>
        <taxon>Bdellovibrionota</taxon>
        <taxon>Oligoflexia</taxon>
        <taxon>Silvanigrellales</taxon>
        <taxon>Silvanigrellaceae</taxon>
        <taxon>Fluviispira</taxon>
    </lineage>
</organism>
<reference evidence="3 4" key="1">
    <citation type="submission" date="2018-12" db="EMBL/GenBank/DDBJ databases">
        <title>Rubrispira sanarue gen. nov., sp., nov., a member of the order Silvanigrellales, isolated from a brackish lake in Hamamatsu Japan.</title>
        <authorList>
            <person name="Maejima Y."/>
            <person name="Iino T."/>
            <person name="Muraguchi Y."/>
            <person name="Fukuda K."/>
            <person name="Nojiri H."/>
            <person name="Ohkuma M."/>
            <person name="Moriuchi R."/>
            <person name="Dohra H."/>
            <person name="Kimbara K."/>
            <person name="Shintani M."/>
        </authorList>
    </citation>
    <scope>NUCLEOTIDE SEQUENCE [LARGE SCALE GENOMIC DNA]</scope>
    <source>
        <strain evidence="3 4">RF1110005</strain>
    </source>
</reference>
<dbReference type="Proteomes" id="UP000291236">
    <property type="component" value="Chromosome"/>
</dbReference>
<feature type="transmembrane region" description="Helical" evidence="1">
    <location>
        <begin position="21"/>
        <end position="39"/>
    </location>
</feature>
<feature type="transmembrane region" description="Helical" evidence="1">
    <location>
        <begin position="45"/>
        <end position="65"/>
    </location>
</feature>
<dbReference type="GO" id="GO:0016020">
    <property type="term" value="C:membrane"/>
    <property type="evidence" value="ECO:0007669"/>
    <property type="project" value="GOC"/>
</dbReference>
<dbReference type="PANTHER" id="PTHR12879:SF8">
    <property type="entry name" value="SPHINGOLIPID DELTA(4)-DESATURASE DES1"/>
    <property type="match status" value="1"/>
</dbReference>